<evidence type="ECO:0000313" key="2">
    <source>
        <dbReference type="Proteomes" id="UP000002774"/>
    </source>
</evidence>
<sequence>MNHNVHGIDLKEITSCPYAPKAVVEYFKEEVLDTDDSTLSKLKKDFLAVVTGPNFLRLDAYVVKLGVKIDSVNDLVEHFKKLMYYLNDNLGTDNELEVPNWRFIFNNTSFFVIVMSDIYTRDSTRWYPDGHVILFQPEHSFHRQIPRSKRKAVITSIRKIFAKQGADYSEIVEDALEPQKYIFPLTKNDELINWWL</sequence>
<accession>H1YHK4</accession>
<dbReference type="AlphaFoldDB" id="H1YHK4"/>
<dbReference type="Proteomes" id="UP000002774">
    <property type="component" value="Chromosome"/>
</dbReference>
<organism evidence="1 2">
    <name type="scientific">Mucilaginibacter paludis DSM 18603</name>
    <dbReference type="NCBI Taxonomy" id="714943"/>
    <lineage>
        <taxon>Bacteria</taxon>
        <taxon>Pseudomonadati</taxon>
        <taxon>Bacteroidota</taxon>
        <taxon>Sphingobacteriia</taxon>
        <taxon>Sphingobacteriales</taxon>
        <taxon>Sphingobacteriaceae</taxon>
        <taxon>Mucilaginibacter</taxon>
    </lineage>
</organism>
<proteinExistence type="predicted"/>
<reference evidence="1" key="1">
    <citation type="submission" date="2011-09" db="EMBL/GenBank/DDBJ databases">
        <title>The permanent draft genome of Mucilaginibacter paludis DSM 18603.</title>
        <authorList>
            <consortium name="US DOE Joint Genome Institute (JGI-PGF)"/>
            <person name="Lucas S."/>
            <person name="Han J."/>
            <person name="Lapidus A."/>
            <person name="Bruce D."/>
            <person name="Goodwin L."/>
            <person name="Pitluck S."/>
            <person name="Peters L."/>
            <person name="Kyrpides N."/>
            <person name="Mavromatis K."/>
            <person name="Ivanova N."/>
            <person name="Mikhailova N."/>
            <person name="Held B."/>
            <person name="Detter J.C."/>
            <person name="Tapia R."/>
            <person name="Han C."/>
            <person name="Land M."/>
            <person name="Hauser L."/>
            <person name="Markowitz V."/>
            <person name="Cheng J.-F."/>
            <person name="Hugenholtz P."/>
            <person name="Woyke T."/>
            <person name="Wu D."/>
            <person name="Tindall B."/>
            <person name="Brambilla E."/>
            <person name="Klenk H.-P."/>
            <person name="Eisen J.A."/>
        </authorList>
    </citation>
    <scope>NUCLEOTIDE SEQUENCE [LARGE SCALE GENOMIC DNA]</scope>
    <source>
        <strain evidence="1">DSM 18603</strain>
    </source>
</reference>
<evidence type="ECO:0000313" key="1">
    <source>
        <dbReference type="EMBL" id="EHQ26427.1"/>
    </source>
</evidence>
<dbReference type="InterPro" id="IPR014988">
    <property type="entry name" value="Uncharacterised_YqcI/YcgG"/>
</dbReference>
<dbReference type="eggNOG" id="COG3403">
    <property type="taxonomic scope" value="Bacteria"/>
</dbReference>
<dbReference type="STRING" id="714943.Mucpa_2295"/>
<dbReference type="HOGENOM" id="CLU_1388866_0_0_10"/>
<dbReference type="Pfam" id="PF08892">
    <property type="entry name" value="YqcI_YcgG"/>
    <property type="match status" value="1"/>
</dbReference>
<protein>
    <submittedName>
        <fullName evidence="1">Uncharacterized protein</fullName>
    </submittedName>
</protein>
<keyword evidence="2" id="KW-1185">Reference proteome</keyword>
<dbReference type="EMBL" id="CM001403">
    <property type="protein sequence ID" value="EHQ26427.1"/>
    <property type="molecule type" value="Genomic_DNA"/>
</dbReference>
<name>H1YHK4_9SPHI</name>
<gene>
    <name evidence="1" type="ORF">Mucpa_2295</name>
</gene>
<dbReference type="RefSeq" id="WP_008506505.1">
    <property type="nucleotide sequence ID" value="NZ_CM001403.1"/>
</dbReference>